<comment type="caution">
    <text evidence="1">The sequence shown here is derived from an EMBL/GenBank/DDBJ whole genome shotgun (WGS) entry which is preliminary data.</text>
</comment>
<dbReference type="Proteomes" id="UP000193529">
    <property type="component" value="Unassembled WGS sequence"/>
</dbReference>
<evidence type="ECO:0000313" key="1">
    <source>
        <dbReference type="EMBL" id="ORW21973.1"/>
    </source>
</evidence>
<dbReference type="EMBL" id="LQPJ01000116">
    <property type="protein sequence ID" value="ORW21973.1"/>
    <property type="molecule type" value="Genomic_DNA"/>
</dbReference>
<name>A0A1X1ZF07_9MYCO</name>
<evidence type="ECO:0000313" key="2">
    <source>
        <dbReference type="Proteomes" id="UP000193529"/>
    </source>
</evidence>
<dbReference type="AlphaFoldDB" id="A0A1X1ZF07"/>
<accession>A0A1X1ZF07</accession>
<reference evidence="1 2" key="1">
    <citation type="submission" date="2016-01" db="EMBL/GenBank/DDBJ databases">
        <title>The new phylogeny of the genus Mycobacterium.</title>
        <authorList>
            <person name="Tarcisio F."/>
            <person name="Conor M."/>
            <person name="Antonella G."/>
            <person name="Elisabetta G."/>
            <person name="Giulia F.S."/>
            <person name="Sara T."/>
            <person name="Anna F."/>
            <person name="Clotilde B."/>
            <person name="Roberto B."/>
            <person name="Veronica D.S."/>
            <person name="Fabio R."/>
            <person name="Monica P."/>
            <person name="Olivier J."/>
            <person name="Enrico T."/>
            <person name="Nicola S."/>
        </authorList>
    </citation>
    <scope>NUCLEOTIDE SEQUENCE [LARGE SCALE GENOMIC DNA]</scope>
    <source>
        <strain evidence="1 2">DSM 44572</strain>
    </source>
</reference>
<organism evidence="1 2">
    <name type="scientific">Mycobacterium palustre</name>
    <dbReference type="NCBI Taxonomy" id="153971"/>
    <lineage>
        <taxon>Bacteria</taxon>
        <taxon>Bacillati</taxon>
        <taxon>Actinomycetota</taxon>
        <taxon>Actinomycetes</taxon>
        <taxon>Mycobacteriales</taxon>
        <taxon>Mycobacteriaceae</taxon>
        <taxon>Mycobacterium</taxon>
        <taxon>Mycobacterium simiae complex</taxon>
    </lineage>
</organism>
<proteinExistence type="predicted"/>
<gene>
    <name evidence="1" type="ORF">AWC19_13560</name>
</gene>
<sequence length="60" mass="6713">MSMGVAVFRQDFAIGRYGRSVCNIVQCSDADTRNHFAALETPGLLVEDIPCILFHFPLLR</sequence>
<protein>
    <submittedName>
        <fullName evidence="1">Uncharacterized protein</fullName>
    </submittedName>
</protein>
<keyword evidence="2" id="KW-1185">Reference proteome</keyword>